<accession>A0A5J5AD15</accession>
<protein>
    <submittedName>
        <fullName evidence="3">Uncharacterized protein</fullName>
    </submittedName>
</protein>
<organism evidence="3 4">
    <name type="scientific">Nyssa sinensis</name>
    <dbReference type="NCBI Taxonomy" id="561372"/>
    <lineage>
        <taxon>Eukaryota</taxon>
        <taxon>Viridiplantae</taxon>
        <taxon>Streptophyta</taxon>
        <taxon>Embryophyta</taxon>
        <taxon>Tracheophyta</taxon>
        <taxon>Spermatophyta</taxon>
        <taxon>Magnoliopsida</taxon>
        <taxon>eudicotyledons</taxon>
        <taxon>Gunneridae</taxon>
        <taxon>Pentapetalae</taxon>
        <taxon>asterids</taxon>
        <taxon>Cornales</taxon>
        <taxon>Nyssaceae</taxon>
        <taxon>Nyssa</taxon>
    </lineage>
</organism>
<evidence type="ECO:0000313" key="3">
    <source>
        <dbReference type="EMBL" id="KAA8527081.1"/>
    </source>
</evidence>
<dbReference type="Proteomes" id="UP000325577">
    <property type="component" value="Linkage Group LG3"/>
</dbReference>
<keyword evidence="2" id="KW-0812">Transmembrane</keyword>
<gene>
    <name evidence="3" type="ORF">F0562_008690</name>
</gene>
<feature type="transmembrane region" description="Helical" evidence="2">
    <location>
        <begin position="73"/>
        <end position="93"/>
    </location>
</feature>
<reference evidence="3 4" key="1">
    <citation type="submission" date="2019-09" db="EMBL/GenBank/DDBJ databases">
        <title>A chromosome-level genome assembly of the Chinese tupelo Nyssa sinensis.</title>
        <authorList>
            <person name="Yang X."/>
            <person name="Kang M."/>
            <person name="Yang Y."/>
            <person name="Xiong H."/>
            <person name="Wang M."/>
            <person name="Zhang Z."/>
            <person name="Wang Z."/>
            <person name="Wu H."/>
            <person name="Ma T."/>
            <person name="Liu J."/>
            <person name="Xi Z."/>
        </authorList>
    </citation>
    <scope>NUCLEOTIDE SEQUENCE [LARGE SCALE GENOMIC DNA]</scope>
    <source>
        <strain evidence="3">J267</strain>
        <tissue evidence="3">Leaf</tissue>
    </source>
</reference>
<dbReference type="EMBL" id="CM018046">
    <property type="protein sequence ID" value="KAA8527081.1"/>
    <property type="molecule type" value="Genomic_DNA"/>
</dbReference>
<name>A0A5J5AD15_9ASTE</name>
<dbReference type="PANTHER" id="PTHR31902:SF14">
    <property type="entry name" value="ACTIN PATCHES DISTAL PROTEIN 1"/>
    <property type="match status" value="1"/>
</dbReference>
<keyword evidence="2" id="KW-0472">Membrane</keyword>
<dbReference type="InterPro" id="IPR009737">
    <property type="entry name" value="Aim32/Apd1-like"/>
</dbReference>
<sequence length="130" mass="14237">MGCCQANGSSSCCQDPLLPEETGNTDPNEREAKLTAEKKTSKKQMSRNNSGRGAGCKVCAMPTWFESWEREDLYATLAVIGAAASVAFAYSCYKQLRFYLGKPFGENCKSRIGSVDLYEKWDILGVLGLS</sequence>
<dbReference type="PANTHER" id="PTHR31902">
    <property type="entry name" value="ACTIN PATCHES DISTAL PROTEIN 1"/>
    <property type="match status" value="1"/>
</dbReference>
<keyword evidence="2" id="KW-1133">Transmembrane helix</keyword>
<evidence type="ECO:0000256" key="1">
    <source>
        <dbReference type="SAM" id="MobiDB-lite"/>
    </source>
</evidence>
<feature type="region of interest" description="Disordered" evidence="1">
    <location>
        <begin position="1"/>
        <end position="54"/>
    </location>
</feature>
<feature type="compositionally biased region" description="Polar residues" evidence="1">
    <location>
        <begin position="1"/>
        <end position="13"/>
    </location>
</feature>
<dbReference type="OrthoDB" id="1749542at2759"/>
<evidence type="ECO:0000256" key="2">
    <source>
        <dbReference type="SAM" id="Phobius"/>
    </source>
</evidence>
<evidence type="ECO:0000313" key="4">
    <source>
        <dbReference type="Proteomes" id="UP000325577"/>
    </source>
</evidence>
<feature type="compositionally biased region" description="Basic and acidic residues" evidence="1">
    <location>
        <begin position="27"/>
        <end position="39"/>
    </location>
</feature>
<dbReference type="AlphaFoldDB" id="A0A5J5AD15"/>
<proteinExistence type="predicted"/>
<keyword evidence="4" id="KW-1185">Reference proteome</keyword>